<dbReference type="Pfam" id="PF00501">
    <property type="entry name" value="AMP-binding"/>
    <property type="match status" value="1"/>
</dbReference>
<dbReference type="CDD" id="cd02142">
    <property type="entry name" value="McbC_SagB-like_oxidoreductase"/>
    <property type="match status" value="1"/>
</dbReference>
<evidence type="ECO:0000256" key="8">
    <source>
        <dbReference type="ARBA" id="ARBA00029443"/>
    </source>
</evidence>
<dbReference type="InterPro" id="IPR014030">
    <property type="entry name" value="Ketoacyl_synth_N"/>
</dbReference>
<dbReference type="InterPro" id="IPR020845">
    <property type="entry name" value="AMP-binding_CS"/>
</dbReference>
<dbReference type="InterPro" id="IPR014031">
    <property type="entry name" value="Ketoacyl_synth_C"/>
</dbReference>
<dbReference type="Pfam" id="PF00698">
    <property type="entry name" value="Acyl_transf_1"/>
    <property type="match status" value="1"/>
</dbReference>
<evidence type="ECO:0000256" key="7">
    <source>
        <dbReference type="ARBA" id="ARBA00022679"/>
    </source>
</evidence>
<dbReference type="SMART" id="SM00825">
    <property type="entry name" value="PKS_KS"/>
    <property type="match status" value="1"/>
</dbReference>
<keyword evidence="6" id="KW-0436">Ligase</keyword>
<comment type="similarity">
    <text evidence="8">In the C-terminal section; belongs to the NRP synthetase family.</text>
</comment>
<dbReference type="PROSITE" id="PS52004">
    <property type="entry name" value="KS3_2"/>
    <property type="match status" value="1"/>
</dbReference>
<dbReference type="Proteomes" id="UP000004324">
    <property type="component" value="Unassembled WGS sequence"/>
</dbReference>
<dbReference type="Pfam" id="PF00550">
    <property type="entry name" value="PP-binding"/>
    <property type="match status" value="2"/>
</dbReference>
<comment type="function">
    <text evidence="2">Involved in some intermediate steps for the synthesis of the antibiotic polyketide bacillaene which is involved in secondary metabolism.</text>
</comment>
<dbReference type="NCBIfam" id="TIGR01733">
    <property type="entry name" value="AA-adenyl-dom"/>
    <property type="match status" value="1"/>
</dbReference>
<dbReference type="PATRIC" id="fig|1149862.3.peg.3863"/>
<dbReference type="InterPro" id="IPR020841">
    <property type="entry name" value="PKS_Beta-ketoAc_synthase_dom"/>
</dbReference>
<dbReference type="SUPFAM" id="SSF47336">
    <property type="entry name" value="ACP-like"/>
    <property type="match status" value="2"/>
</dbReference>
<accession>I9L7M6</accession>
<dbReference type="FunFam" id="3.30.559.10:FF:000023">
    <property type="entry name" value="Non-ribosomal peptide synthetase"/>
    <property type="match status" value="1"/>
</dbReference>
<keyword evidence="5" id="KW-0597">Phosphoprotein</keyword>
<evidence type="ECO:0000259" key="10">
    <source>
        <dbReference type="PROSITE" id="PS52004"/>
    </source>
</evidence>
<comment type="caution">
    <text evidence="11">The sequence shown here is derived from an EMBL/GenBank/DDBJ whole genome shotgun (WGS) entry which is preliminary data.</text>
</comment>
<dbReference type="Gene3D" id="3.30.300.30">
    <property type="match status" value="1"/>
</dbReference>
<dbReference type="GO" id="GO:0006633">
    <property type="term" value="P:fatty acid biosynthetic process"/>
    <property type="evidence" value="ECO:0007669"/>
    <property type="project" value="TreeGrafter"/>
</dbReference>
<dbReference type="Gene3D" id="3.30.70.3290">
    <property type="match status" value="1"/>
</dbReference>
<evidence type="ECO:0000313" key="12">
    <source>
        <dbReference type="Proteomes" id="UP000004324"/>
    </source>
</evidence>
<evidence type="ECO:0000313" key="11">
    <source>
        <dbReference type="EMBL" id="EIW16349.1"/>
    </source>
</evidence>
<dbReference type="InterPro" id="IPR041464">
    <property type="entry name" value="TubC_N"/>
</dbReference>
<dbReference type="InterPro" id="IPR036736">
    <property type="entry name" value="ACP-like_sf"/>
</dbReference>
<dbReference type="InterPro" id="IPR045851">
    <property type="entry name" value="AMP-bd_C_sf"/>
</dbReference>
<dbReference type="InterPro" id="IPR016036">
    <property type="entry name" value="Malonyl_transacylase_ACP-bd"/>
</dbReference>
<dbReference type="Gene3D" id="3.40.109.10">
    <property type="entry name" value="NADH Oxidase"/>
    <property type="match status" value="1"/>
</dbReference>
<gene>
    <name evidence="11" type="ORF">FB4_0860</name>
</gene>
<dbReference type="GO" id="GO:0004312">
    <property type="term" value="F:fatty acid synthase activity"/>
    <property type="evidence" value="ECO:0007669"/>
    <property type="project" value="TreeGrafter"/>
</dbReference>
<proteinExistence type="inferred from homology"/>
<evidence type="ECO:0000256" key="6">
    <source>
        <dbReference type="ARBA" id="ARBA00022598"/>
    </source>
</evidence>
<dbReference type="InterPro" id="IPR044894">
    <property type="entry name" value="TubC_N_sf"/>
</dbReference>
<dbReference type="InterPro" id="IPR016039">
    <property type="entry name" value="Thiolase-like"/>
</dbReference>
<dbReference type="SUPFAM" id="SSF52151">
    <property type="entry name" value="FabD/lysophospholipase-like"/>
    <property type="match status" value="1"/>
</dbReference>
<dbReference type="Gene3D" id="1.10.10.1830">
    <property type="entry name" value="Non-ribosomal peptide synthase, adenylation domain"/>
    <property type="match status" value="1"/>
</dbReference>
<keyword evidence="7" id="KW-0808">Transferase</keyword>
<dbReference type="Gene3D" id="3.40.366.10">
    <property type="entry name" value="Malonyl-Coenzyme A Acyl Carrier Protein, domain 2"/>
    <property type="match status" value="1"/>
</dbReference>
<dbReference type="Pfam" id="PF18563">
    <property type="entry name" value="TubC_N"/>
    <property type="match status" value="1"/>
</dbReference>
<dbReference type="Gene3D" id="3.40.50.12780">
    <property type="entry name" value="N-terminal domain of ligase-like"/>
    <property type="match status" value="1"/>
</dbReference>
<dbReference type="GO" id="GO:0016491">
    <property type="term" value="F:oxidoreductase activity"/>
    <property type="evidence" value="ECO:0007669"/>
    <property type="project" value="InterPro"/>
</dbReference>
<dbReference type="PANTHER" id="PTHR43775:SF51">
    <property type="entry name" value="INACTIVE PHENOLPHTHIOCEROL SYNTHESIS POLYKETIDE SYNTHASE TYPE I PKS1-RELATED"/>
    <property type="match status" value="1"/>
</dbReference>
<evidence type="ECO:0000259" key="9">
    <source>
        <dbReference type="PROSITE" id="PS50075"/>
    </source>
</evidence>
<dbReference type="SUPFAM" id="SSF53901">
    <property type="entry name" value="Thiolase-like"/>
    <property type="match status" value="1"/>
</dbReference>
<keyword evidence="12" id="KW-1185">Reference proteome</keyword>
<dbReference type="InterPro" id="IPR000873">
    <property type="entry name" value="AMP-dep_synth/lig_dom"/>
</dbReference>
<evidence type="ECO:0000256" key="4">
    <source>
        <dbReference type="ARBA" id="ARBA00022450"/>
    </source>
</evidence>
<dbReference type="InterPro" id="IPR001242">
    <property type="entry name" value="Condensation_dom"/>
</dbReference>
<sequence>MHTETTAKSQIIKKALMEIQRLKQELNTQQNVHYEPVAVIGMACRFPGGITDLEKFWEILVEMKDMICSIPDTRWKKYRGKNILDNPYIKKAGFLSEDIEAFDHRLFRLSPKEAERMDPQQRIFLKVCWEALENSGYAPDKLKGSKTGVYAGVTLPDYINELYLDKKINASLEPGDVTGSGFSFLSGRVSYFFGFQGPGITVDTACSSSLVSVDQACKGLMTGDCDMAIAGGVNLLYSPETTELLSTLNILSPDCVIRSFDAKANGTVRGEGCGVVVLKKLSAAVRDGDHIHAVIRGSGVNQDGLSSGLTAPYGPAQEKLITDVWQRCKLDPRDIGYLEAHGTGTELGDPIEISALGNVLAKDRITPLYVGTVKTNIGHLEAAAGIAGLIKAVLAVENGKIPGNLHFETPSPHINWQNIHVDVPRKTLLWENSMDKPRIAGVNSFGLSGTNAHVVVEQYCNKSPRERGNSLLCDKEKVLPFKFSSITERGLRDQLEGFLTYLEKIPKRAEISFPDLSYSQNIAKADLKERIVVWAKSAGELKANIKQALAGRTNLDVSRKNTDKKVIFLFTGQGSQYPAMFGDFYRENRIFRSCLDQCNTYYKENTGKDLIEIIFSSGSFLHETRYTQPALFAVEYSLAQMWLEYGVEPAFMMGHSVGEYTAACLAGVFDLADAVKLITARGELMYSLPQNGKMAAVLTGKKIVQNILKDKKSVSIAAANTPEQTVISGDEKEVKDVCAALENDGIKTVPLQVSHAFHSPLMEPIVARFEAVARQVKYFVPSKVLISNVTGSQIGAGIASWEYWSRHIPAEVRFYESVKSIENPEEYVFLEIGPFPVLTSMVECICGDKADCIASNYPDVKTADQIEKSVFHLYNRGVNIEWKKYYAEAGCKKVAIPNYRFSEKHFGLAGLSGEHWFLTEHDQVDSPGGLDLSSLTEEEKKHAPAIFRLIRNGSWKDTKEEKTAFPGDPLSGQAFSNPDEVKKYIRAALIRELKTAEDELLDDQNLLLYGLNSIVTTRLVASWKSDLAVPLNPGIFLSNCTINKWTEIICGKMRNQETGFEEKIPFHSYPDKSYEPFPLNEVQYAYWAGRNAELEWGGVGCYASFEIDTNELDPARFEQALHALLQRHEMLRNIISVDGTQQIMPEIKPPLTVYHREAVPDLQTHLEVVRGEISTQVIPLGTPMFDIRLTEMNEGQWRIHFGIDFMIADALSLFIFWKDLACLYSGGRLPVLEVSYKDYLSYTFERKKSRQYELDKKYWLDRAEGFPAAPEFPVNLSGGQAVKRKFVRRKKLLDRDTWLSFVQAAAGQNLTPSAALLSLYVEILSAWGAGSHFALMLTVFDREDVHPQINQIIGDFTQLMLVEIRRDNIAAALNAAAIQSQMQADIEHSNYSAIDFVKELNKRDDAQERMYPVVFTSALGMENLNDNAGLGGFLDNMGWSVSSTPQVWLDHQVYNEKGGVTLSWDALDDVFQPDVVNSMFEKYVELVMRAARGKNFWSETLVDLRTERQRQTHENANSTVREFKDTLLHEIIRHRAFTDADQTAVVFDNQQYSYQQLIARANQVSQLLQEQGVKKGDRVALQMGKSFKQIAVVLGIVQAGAAYVPLSCDQPASRTLDILRKAEITVLFVDHALSLGEEAVKQLISSELEGKDGVWHEVEISPSDLAYIIYTSGSTGTPKGVCISHHAAMNTIIDVNSRLGVTAADRILGVSALSFDLSVHDIFGVLTAGGALILPTEAERMDPKCWRRLALEHHITLWNSVPALMDIYADFLGGGNSGKDTCIRQIILSGDWIPLGLFDKIKQALPNAQLTAMGGATEASIWSNYYHVTGIDPEWRSVPYGYPLANQSFHILDEFGRPCPDWVKGKLHIAGQGLADGYLNEPGLTNKVFFQHAALKQRLYDTGDYGRYMQNGVIEFLGRQDNQFKINGYRIEAGEIQSAFGKCGITGDPVILPVGDRMESKKLIAYVKGDPASFSESDLKNSLKAYLPSYFIPERIIAVKDFPMTFNGKVDRQKLLENLGDLTKLASSSANYGIAEYHQVLQTVREILNLPELKPADNFGDMGVSSVDIIRLANHLETAYADRPSVGEMVRYRSVSELIDFYRQKNIGLADKNAKQLVPDARFCMFSQEQIKYLSKIEPIKNPDEREYFRKAISAQRSELLANERIPLEFDELSLKKDHCFWHKSDQEFLPAQIDQISFKQFLALCLQKTTHKDKRFNYGSAGGIYPVQIYLSVFKNGIEGIAEGSYYLDVREHSLVQLHRHEMLSPGSPESGYDGLKNAAFLMHFVCDLDVVYPIHERNSLKLCFIETGLICQLLETHAGLFDIGCGQVGAYEFEKNHVLFDLAAQHYYLYSMAAGKIDFRREKAKMIADLSASATDSFREMEVLTEKCRAQEIYLRLEGDRLKFKAPAGTMTQEIQAELKANKEGLIRYLQETPGQTGSDFSLQVNRAFRLTPIQLAYVLGRSPDYQLGNTSAHYYAEFECSSINPVQLENAVNEVIRKHEMLRTVIYDNGTQQVLQGNPRFKIPVHHIDDKRKLEEIRSEWSHHRYELGKWPMFHVQISQLNDNISRLHFSFDCLIVDGWSAEMMFREIFRVYYGKAVTQPNFTFREYINQEENWLKSKNYHKEAGLYWEERLKNIPPAPELPLKKNFDEIVQPHFRRLQFVLSSEDSHTLGERIKKYRFTPSAVICTAYMKVLSCWSSRKDITLNLTLFNRLPLDKDVPRILGDFTNITLIAFFYNSGSSFVQDTGDIQNQLWKAVEYRTHNGLDLLRRLAKDSPGKAVMPVVFTSLLFGESSETAEQIFPPDMKEVYAISQTPQVAIDHQAYERNGSLSLIWDFVEEAFEDSVIEGMFAAYRSLIERLIAEEDWNKVFTVRSSDV</sequence>
<dbReference type="RefSeq" id="WP_007937340.1">
    <property type="nucleotide sequence ID" value="NZ_AKVJ01000066.1"/>
</dbReference>
<dbReference type="InterPro" id="IPR006162">
    <property type="entry name" value="Ppantetheine_attach_site"/>
</dbReference>
<dbReference type="SUPFAM" id="SSF56801">
    <property type="entry name" value="Acetyl-CoA synthetase-like"/>
    <property type="match status" value="1"/>
</dbReference>
<dbReference type="CDD" id="cd19535">
    <property type="entry name" value="Cyc_NRPS"/>
    <property type="match status" value="2"/>
</dbReference>
<dbReference type="SUPFAM" id="SSF55048">
    <property type="entry name" value="Probable ACP-binding domain of malonyl-CoA ACP transacylase"/>
    <property type="match status" value="1"/>
</dbReference>
<keyword evidence="4" id="KW-0596">Phosphopantetheine</keyword>
<reference evidence="11 12" key="1">
    <citation type="journal article" date="2012" name="J. Bacteriol.">
        <title>Draft Genome Sequences for Two Metal-Reducing Pelosinus fermentans Strains Isolated from a Cr(VI)-Contaminated Site and for Type Strain R7.</title>
        <authorList>
            <person name="Brown S.D."/>
            <person name="Podar M."/>
            <person name="Klingeman D.M."/>
            <person name="Johnson C.M."/>
            <person name="Yang Z.K."/>
            <person name="Utturkar S.M."/>
            <person name="Land M.L."/>
            <person name="Mosher J.J."/>
            <person name="Hurt R.A.Jr."/>
            <person name="Phelps T.J."/>
            <person name="Palumbo A.V."/>
            <person name="Arkin A.P."/>
            <person name="Hazen T.C."/>
            <person name="Elias D.A."/>
        </authorList>
    </citation>
    <scope>NUCLEOTIDE SEQUENCE [LARGE SCALE GENOMIC DNA]</scope>
    <source>
        <strain evidence="11 12">B4</strain>
    </source>
</reference>
<dbReference type="Pfam" id="PF00109">
    <property type="entry name" value="ketoacyl-synt"/>
    <property type="match status" value="1"/>
</dbReference>
<dbReference type="InterPro" id="IPR000415">
    <property type="entry name" value="Nitroreductase-like"/>
</dbReference>
<dbReference type="Gene3D" id="3.30.559.10">
    <property type="entry name" value="Chloramphenicol acetyltransferase-like domain"/>
    <property type="match status" value="2"/>
</dbReference>
<dbReference type="InterPro" id="IPR001227">
    <property type="entry name" value="Ac_transferase_dom_sf"/>
</dbReference>
<dbReference type="InterPro" id="IPR032821">
    <property type="entry name" value="PKS_assoc"/>
</dbReference>
<evidence type="ECO:0000256" key="2">
    <source>
        <dbReference type="ARBA" id="ARBA00003299"/>
    </source>
</evidence>
<dbReference type="InterPro" id="IPR009081">
    <property type="entry name" value="PP-bd_ACP"/>
</dbReference>
<feature type="domain" description="Carrier" evidence="9">
    <location>
        <begin position="2031"/>
        <end position="2106"/>
    </location>
</feature>
<name>I9L7M6_9FIRM</name>
<dbReference type="EMBL" id="AKVJ01000066">
    <property type="protein sequence ID" value="EIW16349.1"/>
    <property type="molecule type" value="Genomic_DNA"/>
</dbReference>
<dbReference type="InterPro" id="IPR057737">
    <property type="entry name" value="Condensation_MtbB-like"/>
</dbReference>
<comment type="pathway">
    <text evidence="3">Antibiotic biosynthesis; bacillaene biosynthesis.</text>
</comment>
<dbReference type="InterPro" id="IPR050091">
    <property type="entry name" value="PKS_NRPS_Biosynth_Enz"/>
</dbReference>
<protein>
    <submittedName>
        <fullName evidence="11">Amino acid adenylation domain protein</fullName>
    </submittedName>
</protein>
<feature type="domain" description="Ketosynthase family 3 (KS3)" evidence="10">
    <location>
        <begin position="34"/>
        <end position="458"/>
    </location>
</feature>
<dbReference type="InterPro" id="IPR010071">
    <property type="entry name" value="AA_adenyl_dom"/>
</dbReference>
<dbReference type="PANTHER" id="PTHR43775">
    <property type="entry name" value="FATTY ACID SYNTHASE"/>
    <property type="match status" value="1"/>
</dbReference>
<dbReference type="InterPro" id="IPR042099">
    <property type="entry name" value="ANL_N_sf"/>
</dbReference>
<dbReference type="PROSITE" id="PS00455">
    <property type="entry name" value="AMP_BINDING"/>
    <property type="match status" value="1"/>
</dbReference>
<organism evidence="11 12">
    <name type="scientific">Pelosinus fermentans B4</name>
    <dbReference type="NCBI Taxonomy" id="1149862"/>
    <lineage>
        <taxon>Bacteria</taxon>
        <taxon>Bacillati</taxon>
        <taxon>Bacillota</taxon>
        <taxon>Negativicutes</taxon>
        <taxon>Selenomonadales</taxon>
        <taxon>Sporomusaceae</taxon>
        <taxon>Pelosinus</taxon>
    </lineage>
</organism>
<dbReference type="FunFam" id="3.40.47.10:FF:000019">
    <property type="entry name" value="Polyketide synthase type I"/>
    <property type="match status" value="1"/>
</dbReference>
<dbReference type="Gene3D" id="1.10.1200.10">
    <property type="entry name" value="ACP-like"/>
    <property type="match status" value="2"/>
</dbReference>
<evidence type="ECO:0000256" key="3">
    <source>
        <dbReference type="ARBA" id="ARBA00004789"/>
    </source>
</evidence>
<dbReference type="SMART" id="SM00827">
    <property type="entry name" value="PKS_AT"/>
    <property type="match status" value="1"/>
</dbReference>
<dbReference type="OrthoDB" id="2460252at2"/>
<dbReference type="Pfam" id="PF02801">
    <property type="entry name" value="Ketoacyl-synt_C"/>
    <property type="match status" value="1"/>
</dbReference>
<dbReference type="PROSITE" id="PS00012">
    <property type="entry name" value="PHOSPHOPANTETHEINE"/>
    <property type="match status" value="1"/>
</dbReference>
<dbReference type="Pfam" id="PF16197">
    <property type="entry name" value="KAsynt_C_assoc"/>
    <property type="match status" value="1"/>
</dbReference>
<dbReference type="Pfam" id="PF00668">
    <property type="entry name" value="Condensation"/>
    <property type="match status" value="2"/>
</dbReference>
<comment type="cofactor">
    <cofactor evidence="1">
        <name>pantetheine 4'-phosphate</name>
        <dbReference type="ChEBI" id="CHEBI:47942"/>
    </cofactor>
</comment>
<dbReference type="InterPro" id="IPR014043">
    <property type="entry name" value="Acyl_transferase_dom"/>
</dbReference>
<evidence type="ECO:0000256" key="5">
    <source>
        <dbReference type="ARBA" id="ARBA00022553"/>
    </source>
</evidence>
<dbReference type="Gene3D" id="3.40.47.10">
    <property type="match status" value="1"/>
</dbReference>
<dbReference type="CDD" id="cd00833">
    <property type="entry name" value="PKS"/>
    <property type="match status" value="1"/>
</dbReference>
<dbReference type="Gene3D" id="3.30.559.30">
    <property type="entry name" value="Nonribosomal peptide synthetase, condensation domain"/>
    <property type="match status" value="2"/>
</dbReference>
<dbReference type="SUPFAM" id="SSF52777">
    <property type="entry name" value="CoA-dependent acyltransferases"/>
    <property type="match status" value="4"/>
</dbReference>
<evidence type="ECO:0000256" key="1">
    <source>
        <dbReference type="ARBA" id="ARBA00001957"/>
    </source>
</evidence>
<dbReference type="InterPro" id="IPR023213">
    <property type="entry name" value="CAT-like_dom_sf"/>
</dbReference>
<dbReference type="InterPro" id="IPR016035">
    <property type="entry name" value="Acyl_Trfase/lysoPLipase"/>
</dbReference>
<dbReference type="PROSITE" id="PS50075">
    <property type="entry name" value="CARRIER"/>
    <property type="match status" value="1"/>
</dbReference>